<dbReference type="InterPro" id="IPR001471">
    <property type="entry name" value="AP2/ERF_dom"/>
</dbReference>
<dbReference type="GO" id="GO:0005634">
    <property type="term" value="C:nucleus"/>
    <property type="evidence" value="ECO:0007669"/>
    <property type="project" value="UniProtKB-SubCell"/>
</dbReference>
<name>A0A8J5H2K4_ZINOF</name>
<dbReference type="Pfam" id="PF00847">
    <property type="entry name" value="AP2"/>
    <property type="match status" value="1"/>
</dbReference>
<sequence length="262" mass="28145">MESLLGSGGSTLDLIREHLLADVPLTPLSFVLPPPAPAVARPRESSFCFPAPAAPMIRFGPDPPLPLPDLWPSLAVALPRARHPDWAAAGEDQGRRYRGVRQRPWGKFAAEIRDPKRRGSRVWLGTFDTAVDAARAYDRAAFQMRGRKAILNFPNELGCSAAESDAPLPPSPPPHPLPAAPAATAAAAAAGKRKRGTETETSSDIKMSRFSEPEAAEDLLLCPLSPSIWNSLWDLEVDEMKSGLFAVPPLSPMGLAAQLLVN</sequence>
<evidence type="ECO:0000313" key="10">
    <source>
        <dbReference type="EMBL" id="KAG6515496.1"/>
    </source>
</evidence>
<dbReference type="PANTHER" id="PTHR31190">
    <property type="entry name" value="DNA-BINDING DOMAIN"/>
    <property type="match status" value="1"/>
</dbReference>
<evidence type="ECO:0000259" key="9">
    <source>
        <dbReference type="PROSITE" id="PS51032"/>
    </source>
</evidence>
<evidence type="ECO:0000256" key="8">
    <source>
        <dbReference type="SAM" id="MobiDB-lite"/>
    </source>
</evidence>
<dbReference type="EMBL" id="JACMSC010000007">
    <property type="protein sequence ID" value="KAG6515496.1"/>
    <property type="molecule type" value="Genomic_DNA"/>
</dbReference>
<keyword evidence="2" id="KW-0936">Ethylene signaling pathway</keyword>
<feature type="domain" description="AP2/ERF" evidence="9">
    <location>
        <begin position="96"/>
        <end position="154"/>
    </location>
</feature>
<keyword evidence="7" id="KW-0539">Nucleus</keyword>
<dbReference type="AlphaFoldDB" id="A0A8J5H2K4"/>
<evidence type="ECO:0000256" key="4">
    <source>
        <dbReference type="ARBA" id="ARBA00023125"/>
    </source>
</evidence>
<dbReference type="FunFam" id="3.30.730.10:FF:000001">
    <property type="entry name" value="Ethylene-responsive transcription factor 2"/>
    <property type="match status" value="1"/>
</dbReference>
<feature type="compositionally biased region" description="Pro residues" evidence="8">
    <location>
        <begin position="167"/>
        <end position="179"/>
    </location>
</feature>
<dbReference type="CDD" id="cd00018">
    <property type="entry name" value="AP2"/>
    <property type="match status" value="1"/>
</dbReference>
<evidence type="ECO:0000256" key="6">
    <source>
        <dbReference type="ARBA" id="ARBA00023163"/>
    </source>
</evidence>
<dbReference type="SMART" id="SM00380">
    <property type="entry name" value="AP2"/>
    <property type="match status" value="1"/>
</dbReference>
<evidence type="ECO:0000313" key="11">
    <source>
        <dbReference type="Proteomes" id="UP000734854"/>
    </source>
</evidence>
<dbReference type="GO" id="GO:0003677">
    <property type="term" value="F:DNA binding"/>
    <property type="evidence" value="ECO:0007669"/>
    <property type="project" value="UniProtKB-KW"/>
</dbReference>
<evidence type="ECO:0000256" key="5">
    <source>
        <dbReference type="ARBA" id="ARBA00023159"/>
    </source>
</evidence>
<keyword evidence="5" id="KW-0010">Activator</keyword>
<evidence type="ECO:0000256" key="2">
    <source>
        <dbReference type="ARBA" id="ARBA00022745"/>
    </source>
</evidence>
<evidence type="ECO:0000256" key="1">
    <source>
        <dbReference type="ARBA" id="ARBA00004123"/>
    </source>
</evidence>
<keyword evidence="11" id="KW-1185">Reference proteome</keyword>
<feature type="compositionally biased region" description="Low complexity" evidence="8">
    <location>
        <begin position="180"/>
        <end position="190"/>
    </location>
</feature>
<dbReference type="Proteomes" id="UP000734854">
    <property type="component" value="Unassembled WGS sequence"/>
</dbReference>
<dbReference type="InterPro" id="IPR044808">
    <property type="entry name" value="ERF_plant"/>
</dbReference>
<dbReference type="PANTHER" id="PTHR31190:SF499">
    <property type="entry name" value="ETHYLENE-RESPONSIVE TRANSCRIPTION FACTOR ERF105"/>
    <property type="match status" value="1"/>
</dbReference>
<gene>
    <name evidence="10" type="ORF">ZIOFF_025910</name>
</gene>
<dbReference type="PROSITE" id="PS51032">
    <property type="entry name" value="AP2_ERF"/>
    <property type="match status" value="1"/>
</dbReference>
<reference evidence="10 11" key="1">
    <citation type="submission" date="2020-08" db="EMBL/GenBank/DDBJ databases">
        <title>Plant Genome Project.</title>
        <authorList>
            <person name="Zhang R.-G."/>
        </authorList>
    </citation>
    <scope>NUCLEOTIDE SEQUENCE [LARGE SCALE GENOMIC DNA]</scope>
    <source>
        <tissue evidence="10">Rhizome</tissue>
    </source>
</reference>
<proteinExistence type="predicted"/>
<comment type="caution">
    <text evidence="10">The sequence shown here is derived from an EMBL/GenBank/DDBJ whole genome shotgun (WGS) entry which is preliminary data.</text>
</comment>
<dbReference type="GO" id="GO:0009873">
    <property type="term" value="P:ethylene-activated signaling pathway"/>
    <property type="evidence" value="ECO:0007669"/>
    <property type="project" value="UniProtKB-KW"/>
</dbReference>
<protein>
    <recommendedName>
        <fullName evidence="9">AP2/ERF domain-containing protein</fullName>
    </recommendedName>
</protein>
<organism evidence="10 11">
    <name type="scientific">Zingiber officinale</name>
    <name type="common">Ginger</name>
    <name type="synonym">Amomum zingiber</name>
    <dbReference type="NCBI Taxonomy" id="94328"/>
    <lineage>
        <taxon>Eukaryota</taxon>
        <taxon>Viridiplantae</taxon>
        <taxon>Streptophyta</taxon>
        <taxon>Embryophyta</taxon>
        <taxon>Tracheophyta</taxon>
        <taxon>Spermatophyta</taxon>
        <taxon>Magnoliopsida</taxon>
        <taxon>Liliopsida</taxon>
        <taxon>Zingiberales</taxon>
        <taxon>Zingiberaceae</taxon>
        <taxon>Zingiber</taxon>
    </lineage>
</organism>
<keyword evidence="3" id="KW-0805">Transcription regulation</keyword>
<feature type="region of interest" description="Disordered" evidence="8">
    <location>
        <begin position="162"/>
        <end position="205"/>
    </location>
</feature>
<keyword evidence="6" id="KW-0804">Transcription</keyword>
<evidence type="ECO:0000256" key="3">
    <source>
        <dbReference type="ARBA" id="ARBA00023015"/>
    </source>
</evidence>
<accession>A0A8J5H2K4</accession>
<keyword evidence="4" id="KW-0238">DNA-binding</keyword>
<evidence type="ECO:0000256" key="7">
    <source>
        <dbReference type="ARBA" id="ARBA00023242"/>
    </source>
</evidence>
<dbReference type="GO" id="GO:0003700">
    <property type="term" value="F:DNA-binding transcription factor activity"/>
    <property type="evidence" value="ECO:0007669"/>
    <property type="project" value="InterPro"/>
</dbReference>
<dbReference type="OrthoDB" id="674504at2759"/>
<comment type="subcellular location">
    <subcellularLocation>
        <location evidence="1">Nucleus</location>
    </subcellularLocation>
</comment>